<dbReference type="Pfam" id="PF01507">
    <property type="entry name" value="PAPS_reduct"/>
    <property type="match status" value="1"/>
</dbReference>
<dbReference type="RefSeq" id="WP_000606801.1">
    <property type="nucleotide sequence ID" value="NZ_AP024415.1"/>
</dbReference>
<accession>A0A335S3U3</accession>
<dbReference type="InterPro" id="IPR050128">
    <property type="entry name" value="Sulfate_adenylyltrnsfr_sub2"/>
</dbReference>
<dbReference type="PANTHER" id="PTHR43196">
    <property type="entry name" value="SULFATE ADENYLYLTRANSFERASE SUBUNIT 2"/>
    <property type="match status" value="1"/>
</dbReference>
<feature type="domain" description="Phosphoadenosine phosphosulphate reductase" evidence="1">
    <location>
        <begin position="25"/>
        <end position="240"/>
    </location>
</feature>
<dbReference type="GO" id="GO:0003824">
    <property type="term" value="F:catalytic activity"/>
    <property type="evidence" value="ECO:0007669"/>
    <property type="project" value="InterPro"/>
</dbReference>
<dbReference type="AlphaFoldDB" id="A0A335S3U3"/>
<sequence>MINFIKPLHFKRVSFEIPFFPVINIVSISGGKDSAATLLLALEQNVSNLLAVFADTGNEHEITYEYVRYLEDKLGVPIIWLKADFTKEIEAKRKRLFKVIRGENVRGKWTRKRAIRALKHTHATGNPFLDLCIWKGRFPSTKARFCSTELKREVILYKLQFPLIDQGYKIISWQGVRADESPDRAKLPISDNIGDGITNFRPIHKWSAQDCFDMHFKHHVEPNPLYKQGMGRVGCMPCIHCNKAELRAIADRFPKEIDRIQYWERKVGAASRRGSATLFTSDKRGHGIKELVEWSKTTRGGKHYDLIPLTEDQSACSSVYGLCE</sequence>
<evidence type="ECO:0000313" key="4">
    <source>
        <dbReference type="Proteomes" id="UP000237823"/>
    </source>
</evidence>
<dbReference type="EMBL" id="NEPB01000047">
    <property type="protein sequence ID" value="PRN31792.1"/>
    <property type="molecule type" value="Genomic_DNA"/>
</dbReference>
<dbReference type="InterPro" id="IPR014729">
    <property type="entry name" value="Rossmann-like_a/b/a_fold"/>
</dbReference>
<reference evidence="3 4" key="1">
    <citation type="submission" date="2017-04" db="EMBL/GenBank/DDBJ databases">
        <title>Comparison of Acinetobacter baumannii whole genome sequences from two major hospitals in Kuwait.</title>
        <authorList>
            <person name="Nasser K."/>
            <person name="Habibi N."/>
            <person name="Khan M.W."/>
            <person name="Purohit P."/>
            <person name="Al-Obaid I."/>
            <person name="Dhar R."/>
            <person name="Al-Fouzan W."/>
            <person name="Mustafa A.S."/>
        </authorList>
    </citation>
    <scope>NUCLEOTIDE SEQUENCE [LARGE SCALE GENOMIC DNA]</scope>
    <source>
        <strain evidence="3 4">KUFAR57</strain>
    </source>
</reference>
<name>A0A335S3U3_ACIBA</name>
<evidence type="ECO:0000259" key="1">
    <source>
        <dbReference type="Pfam" id="PF01507"/>
    </source>
</evidence>
<dbReference type="Gene3D" id="3.40.50.620">
    <property type="entry name" value="HUPs"/>
    <property type="match status" value="1"/>
</dbReference>
<protein>
    <submittedName>
        <fullName evidence="2 3">Phosphoadenosine phosphosulfate reductase</fullName>
    </submittedName>
</protein>
<dbReference type="SUPFAM" id="SSF52402">
    <property type="entry name" value="Adenine nucleotide alpha hydrolases-like"/>
    <property type="match status" value="1"/>
</dbReference>
<comment type="caution">
    <text evidence="3">The sequence shown here is derived from an EMBL/GenBank/DDBJ whole genome shotgun (WGS) entry which is preliminary data.</text>
</comment>
<organism evidence="3 4">
    <name type="scientific">Acinetobacter baumannii</name>
    <dbReference type="NCBI Taxonomy" id="470"/>
    <lineage>
        <taxon>Bacteria</taxon>
        <taxon>Pseudomonadati</taxon>
        <taxon>Pseudomonadota</taxon>
        <taxon>Gammaproteobacteria</taxon>
        <taxon>Moraxellales</taxon>
        <taxon>Moraxellaceae</taxon>
        <taxon>Acinetobacter</taxon>
        <taxon>Acinetobacter calcoaceticus/baumannii complex</taxon>
    </lineage>
</organism>
<gene>
    <name evidence="3" type="ORF">B9W25_15870</name>
    <name evidence="2" type="ORF">FPK63_02750</name>
</gene>
<dbReference type="PANTHER" id="PTHR43196:SF2">
    <property type="entry name" value="PHOSPHOADENOSINE PHOSPHOSULFATE REDUCTASE"/>
    <property type="match status" value="1"/>
</dbReference>
<evidence type="ECO:0000313" key="2">
    <source>
        <dbReference type="EMBL" id="MDR8430016.1"/>
    </source>
</evidence>
<dbReference type="EMBL" id="VMAF01000002">
    <property type="protein sequence ID" value="MDR8430016.1"/>
    <property type="molecule type" value="Genomic_DNA"/>
</dbReference>
<reference evidence="2" key="2">
    <citation type="submission" date="2019-07" db="EMBL/GenBank/DDBJ databases">
        <title>Biological characteristics of mucoid Acinetobacter baumannii from a general hospital in China.</title>
        <authorList>
            <person name="Hua X."/>
            <person name="Yu Y."/>
        </authorList>
    </citation>
    <scope>NUCLEOTIDE SEQUENCE</scope>
    <source>
        <strain evidence="2">N8</strain>
    </source>
</reference>
<dbReference type="Proteomes" id="UP000237823">
    <property type="component" value="Unassembled WGS sequence"/>
</dbReference>
<dbReference type="InterPro" id="IPR002500">
    <property type="entry name" value="PAPS_reduct_dom"/>
</dbReference>
<evidence type="ECO:0000313" key="3">
    <source>
        <dbReference type="EMBL" id="PRN31792.1"/>
    </source>
</evidence>
<proteinExistence type="predicted"/>